<name>A0A1M4ZPQ0_9BACT</name>
<evidence type="ECO:0008006" key="3">
    <source>
        <dbReference type="Google" id="ProtNLM"/>
    </source>
</evidence>
<protein>
    <recommendedName>
        <fullName evidence="3">Outer membrane protein beta-barrel domain-containing protein</fullName>
    </recommendedName>
</protein>
<evidence type="ECO:0000313" key="1">
    <source>
        <dbReference type="EMBL" id="SHF19905.1"/>
    </source>
</evidence>
<sequence>MMKNNMDSLPANPLVTIIFATSIFLISATALQAQSPGDNAAIQPLRSDVGINGLTVNLHALGDYSYLGNDTLQTDGSSELEFVFRNIRMMSPRVGVGFQVLGSFFVDNSGDESGFGLGSWGLGPMVRAYPFKTNRFQPYVQGKALFGNNMAVGELANTRTGGEGFRVRLGLRGGVAYRISNTLGFFVEVGPDWESGRIFRADARTMQVNVGIDLYRFN</sequence>
<gene>
    <name evidence="1" type="ORF">SAMN05443144_10694</name>
</gene>
<organism evidence="1 2">
    <name type="scientific">Fodinibius roseus</name>
    <dbReference type="NCBI Taxonomy" id="1194090"/>
    <lineage>
        <taxon>Bacteria</taxon>
        <taxon>Pseudomonadati</taxon>
        <taxon>Balneolota</taxon>
        <taxon>Balneolia</taxon>
        <taxon>Balneolales</taxon>
        <taxon>Balneolaceae</taxon>
        <taxon>Fodinibius</taxon>
    </lineage>
</organism>
<dbReference type="RefSeq" id="WP_211483119.1">
    <property type="nucleotide sequence ID" value="NZ_FQUS01000006.1"/>
</dbReference>
<proteinExistence type="predicted"/>
<evidence type="ECO:0000313" key="2">
    <source>
        <dbReference type="Proteomes" id="UP000184041"/>
    </source>
</evidence>
<dbReference type="AlphaFoldDB" id="A0A1M4ZPQ0"/>
<dbReference type="SUPFAM" id="SSF56925">
    <property type="entry name" value="OMPA-like"/>
    <property type="match status" value="1"/>
</dbReference>
<dbReference type="Proteomes" id="UP000184041">
    <property type="component" value="Unassembled WGS sequence"/>
</dbReference>
<reference evidence="1 2" key="1">
    <citation type="submission" date="2016-11" db="EMBL/GenBank/DDBJ databases">
        <authorList>
            <person name="Jaros S."/>
            <person name="Januszkiewicz K."/>
            <person name="Wedrychowicz H."/>
        </authorList>
    </citation>
    <scope>NUCLEOTIDE SEQUENCE [LARGE SCALE GENOMIC DNA]</scope>
    <source>
        <strain evidence="1 2">DSM 21986</strain>
    </source>
</reference>
<accession>A0A1M4ZPQ0</accession>
<dbReference type="InterPro" id="IPR011250">
    <property type="entry name" value="OMP/PagP_B-barrel"/>
</dbReference>
<dbReference type="EMBL" id="FQUS01000006">
    <property type="protein sequence ID" value="SHF19905.1"/>
    <property type="molecule type" value="Genomic_DNA"/>
</dbReference>
<keyword evidence="2" id="KW-1185">Reference proteome</keyword>